<accession>A0A5N6K4S2</accession>
<proteinExistence type="predicted"/>
<dbReference type="OrthoDB" id="3564029at2759"/>
<evidence type="ECO:0000256" key="1">
    <source>
        <dbReference type="SAM" id="MobiDB-lite"/>
    </source>
</evidence>
<evidence type="ECO:0000313" key="2">
    <source>
        <dbReference type="EMBL" id="KAB8297375.1"/>
    </source>
</evidence>
<feature type="region of interest" description="Disordered" evidence="1">
    <location>
        <begin position="260"/>
        <end position="286"/>
    </location>
</feature>
<dbReference type="Proteomes" id="UP000326757">
    <property type="component" value="Unassembled WGS sequence"/>
</dbReference>
<gene>
    <name evidence="2" type="ORF">EYC80_002720</name>
</gene>
<organism evidence="2 3">
    <name type="scientific">Monilinia laxa</name>
    <name type="common">Brown rot fungus</name>
    <name type="synonym">Sclerotinia laxa</name>
    <dbReference type="NCBI Taxonomy" id="61186"/>
    <lineage>
        <taxon>Eukaryota</taxon>
        <taxon>Fungi</taxon>
        <taxon>Dikarya</taxon>
        <taxon>Ascomycota</taxon>
        <taxon>Pezizomycotina</taxon>
        <taxon>Leotiomycetes</taxon>
        <taxon>Helotiales</taxon>
        <taxon>Sclerotiniaceae</taxon>
        <taxon>Monilinia</taxon>
    </lineage>
</organism>
<feature type="region of interest" description="Disordered" evidence="1">
    <location>
        <begin position="532"/>
        <end position="552"/>
    </location>
</feature>
<evidence type="ECO:0000313" key="3">
    <source>
        <dbReference type="Proteomes" id="UP000326757"/>
    </source>
</evidence>
<reference evidence="2 3" key="1">
    <citation type="submission" date="2019-06" db="EMBL/GenBank/DDBJ databases">
        <title>Genome Sequence of the Brown Rot Fungal Pathogen Monilinia laxa.</title>
        <authorList>
            <person name="De Miccolis Angelini R.M."/>
            <person name="Landi L."/>
            <person name="Abate D."/>
            <person name="Pollastro S."/>
            <person name="Romanazzi G."/>
            <person name="Faretra F."/>
        </authorList>
    </citation>
    <scope>NUCLEOTIDE SEQUENCE [LARGE SCALE GENOMIC DNA]</scope>
    <source>
        <strain evidence="2 3">Mlax316</strain>
    </source>
</reference>
<keyword evidence="3" id="KW-1185">Reference proteome</keyword>
<dbReference type="AlphaFoldDB" id="A0A5N6K4S2"/>
<feature type="region of interest" description="Disordered" evidence="1">
    <location>
        <begin position="61"/>
        <end position="81"/>
    </location>
</feature>
<comment type="caution">
    <text evidence="2">The sequence shown here is derived from an EMBL/GenBank/DDBJ whole genome shotgun (WGS) entry which is preliminary data.</text>
</comment>
<dbReference type="EMBL" id="VIGI01000008">
    <property type="protein sequence ID" value="KAB8297375.1"/>
    <property type="molecule type" value="Genomic_DNA"/>
</dbReference>
<name>A0A5N6K4S2_MONLA</name>
<sequence length="593" mass="68103">MEINSIDSVAKSQQASSNHGKILSPPTTPLSTILGNSSCGTVHPSQHEESCTNLQPDATRKLRAGNPSISPPASPFANAISTSTPGSKIITPSVQSSSTPVSSCYPALSAILQRDAAKLKMGDIKGTLRELRELRNFATLDQRVEISRAMARIAREYDELKKCSASLLKKQPFTPLIKKRTAPVDNDDPERDLLASEFRLFYLTLRIDSETLVRFGDVLGDGYVMSLDYLINTPNLAQRRVLLAALKKVGRAFDDTRDGKSAVAEEIPMTGKSAPDSDTESSDNDKNMAELERCLLPYVSMASTYVKAIMHKYRGGSSSLHTYEFNHTHNLQTCSIKHEEEIYPFGFNALLLSTFKKCSRQRLKKERQERRAVLVGLCKKGLVWKKTNPLLDEDIIKEYGDESYRDLEGRVEMQDLRDAACWELINRHFEEKCCRKNRTGKFRARKSPLRNELRKLNDHWIQKGLLPFFRENKVKTEVKAEVLQDRKRKRGVGEGEEREQYRKREEEQSGWFNDYMEQEVVKVQAIEKEREEKRARRKERKEKREREEREKELREVDRVAWQQRERSDCSITQIWIDLGVDLARLNRWSGMKV</sequence>
<feature type="compositionally biased region" description="Polar residues" evidence="1">
    <location>
        <begin position="1"/>
        <end position="19"/>
    </location>
</feature>
<feature type="region of interest" description="Disordered" evidence="1">
    <location>
        <begin position="1"/>
        <end position="29"/>
    </location>
</feature>
<feature type="compositionally biased region" description="Basic and acidic residues" evidence="1">
    <location>
        <begin position="542"/>
        <end position="552"/>
    </location>
</feature>
<protein>
    <submittedName>
        <fullName evidence="2">Uncharacterized protein</fullName>
    </submittedName>
</protein>